<comment type="caution">
    <text evidence="4">The sequence shown here is derived from an EMBL/GenBank/DDBJ whole genome shotgun (WGS) entry which is preliminary data.</text>
</comment>
<evidence type="ECO:0000313" key="4">
    <source>
        <dbReference type="EMBL" id="TGY73367.1"/>
    </source>
</evidence>
<evidence type="ECO:0000259" key="3">
    <source>
        <dbReference type="Pfam" id="PF00535"/>
    </source>
</evidence>
<dbReference type="InterPro" id="IPR001173">
    <property type="entry name" value="Glyco_trans_2-like"/>
</dbReference>
<dbReference type="AlphaFoldDB" id="A0A4S2FVH3"/>
<protein>
    <submittedName>
        <fullName evidence="4">Glycosyltransferase</fullName>
    </submittedName>
</protein>
<evidence type="ECO:0000256" key="1">
    <source>
        <dbReference type="ARBA" id="ARBA00022676"/>
    </source>
</evidence>
<feature type="domain" description="Glycosyltransferase 2-like" evidence="3">
    <location>
        <begin position="7"/>
        <end position="134"/>
    </location>
</feature>
<dbReference type="GO" id="GO:0016758">
    <property type="term" value="F:hexosyltransferase activity"/>
    <property type="evidence" value="ECO:0007669"/>
    <property type="project" value="UniProtKB-ARBA"/>
</dbReference>
<dbReference type="CDD" id="cd00761">
    <property type="entry name" value="Glyco_tranf_GTA_type"/>
    <property type="match status" value="1"/>
</dbReference>
<dbReference type="PANTHER" id="PTHR22916:SF51">
    <property type="entry name" value="GLYCOSYLTRANSFERASE EPSH-RELATED"/>
    <property type="match status" value="1"/>
</dbReference>
<organism evidence="4 5">
    <name type="scientific">Phocaeicola sartorii</name>
    <dbReference type="NCBI Taxonomy" id="671267"/>
    <lineage>
        <taxon>Bacteria</taxon>
        <taxon>Pseudomonadati</taxon>
        <taxon>Bacteroidota</taxon>
        <taxon>Bacteroidia</taxon>
        <taxon>Bacteroidales</taxon>
        <taxon>Bacteroidaceae</taxon>
        <taxon>Phocaeicola</taxon>
    </lineage>
</organism>
<dbReference type="EMBL" id="SRYJ01000001">
    <property type="protein sequence ID" value="TGY73367.1"/>
    <property type="molecule type" value="Genomic_DNA"/>
</dbReference>
<dbReference type="PANTHER" id="PTHR22916">
    <property type="entry name" value="GLYCOSYLTRANSFERASE"/>
    <property type="match status" value="1"/>
</dbReference>
<sequence length="336" mass="39165">MESPKVSVIIPVYNAGHRLRACIDSLVNQTLKEIELIFVLDCPTDGSDTVVYEYAKLHKNIIVIKNEKNLNIGLSRNEGINVAKGKYIAFCDHDDIVKEFMYEHMYHIGEEQDADIVLGVPEYKYFNSTKNKVYYYPKEGNVKEILLPLIIGRDDSMQGWEFYFSHGVIWDNIYRRDMINSFQISFIDNNKVTYEDNLFLIECLIHCNKSVVYNRLVYIHTIEDTNTAATQAYMNPYKVLAYITYLDNLLERNNLREKYHTNFINSVCSYLKDCYRNELKGNIKNLVKFKKVLDIIKDNPSSIKVLNSIKASGYVDGTKNVFTKICHNIIFQYLIK</sequence>
<dbReference type="SUPFAM" id="SSF53448">
    <property type="entry name" value="Nucleotide-diphospho-sugar transferases"/>
    <property type="match status" value="1"/>
</dbReference>
<keyword evidence="1" id="KW-0328">Glycosyltransferase</keyword>
<dbReference type="Gene3D" id="3.90.550.10">
    <property type="entry name" value="Spore Coat Polysaccharide Biosynthesis Protein SpsA, Chain A"/>
    <property type="match status" value="1"/>
</dbReference>
<evidence type="ECO:0000313" key="5">
    <source>
        <dbReference type="Proteomes" id="UP000310760"/>
    </source>
</evidence>
<reference evidence="4 5" key="1">
    <citation type="submission" date="2019-04" db="EMBL/GenBank/DDBJ databases">
        <title>Microbes associate with the intestines of laboratory mice.</title>
        <authorList>
            <person name="Navarre W."/>
            <person name="Wong E."/>
            <person name="Huang K."/>
            <person name="Tropini C."/>
            <person name="Ng K."/>
            <person name="Yu B."/>
        </authorList>
    </citation>
    <scope>NUCLEOTIDE SEQUENCE [LARGE SCALE GENOMIC DNA]</scope>
    <source>
        <strain evidence="4 5">NM22_B1</strain>
    </source>
</reference>
<dbReference type="Pfam" id="PF00535">
    <property type="entry name" value="Glycos_transf_2"/>
    <property type="match status" value="1"/>
</dbReference>
<dbReference type="RefSeq" id="WP_135950194.1">
    <property type="nucleotide sequence ID" value="NZ_CANPVL010000037.1"/>
</dbReference>
<accession>A0A4S2FVH3</accession>
<dbReference type="InterPro" id="IPR029044">
    <property type="entry name" value="Nucleotide-diphossugar_trans"/>
</dbReference>
<dbReference type="Proteomes" id="UP000310760">
    <property type="component" value="Unassembled WGS sequence"/>
</dbReference>
<evidence type="ECO:0000256" key="2">
    <source>
        <dbReference type="ARBA" id="ARBA00022679"/>
    </source>
</evidence>
<name>A0A4S2FVH3_9BACT</name>
<keyword evidence="2 4" id="KW-0808">Transferase</keyword>
<gene>
    <name evidence="4" type="ORF">E5339_00030</name>
</gene>
<proteinExistence type="predicted"/>